<dbReference type="Pfam" id="PF05389">
    <property type="entry name" value="MecA"/>
    <property type="match status" value="1"/>
</dbReference>
<gene>
    <name evidence="3" type="primary">mecA</name>
    <name evidence="4" type="ORF">GJU40_02445</name>
</gene>
<evidence type="ECO:0000313" key="4">
    <source>
        <dbReference type="EMBL" id="MRX71028.1"/>
    </source>
</evidence>
<evidence type="ECO:0000256" key="3">
    <source>
        <dbReference type="HAMAP-Rule" id="MF_01124"/>
    </source>
</evidence>
<sequence>MRLERLNYNKIKIFLTIDDLVDRGLTKEDLWKDSLKVHQLFREMMNEASEELGFEAHGPVAVEVYSLQAQGMVIIVTKNHENEDTEEEYEDDYIEMQVKLDETSDIVYEFQSFEDLIQLSGCLNRLDVNGGSVYFFNSCYYLLIDGEQYISLDHLIAVLAEYGSPTTYTKYRIKEYGKEIFADFAIQGLNQFFGEKR</sequence>
<comment type="function">
    <text evidence="3">Enables the recognition and targeting of unfolded and aggregated proteins to the ClpC protease or to other proteins involved in proteolysis. Acts negatively in the development of competence by binding ComK and recruiting it to the ClpCP protease. When overexpressed, inhibits sporulation. Also involved in Spx degradation by ClpC.</text>
</comment>
<dbReference type="OrthoDB" id="2085234at2"/>
<dbReference type="PIRSF" id="PIRSF029008">
    <property type="entry name" value="MecA"/>
    <property type="match status" value="1"/>
</dbReference>
<protein>
    <recommendedName>
        <fullName evidence="3">Adapter protein MecA</fullName>
    </recommendedName>
</protein>
<dbReference type="GO" id="GO:0030420">
    <property type="term" value="P:establishment of competence for transformation"/>
    <property type="evidence" value="ECO:0007669"/>
    <property type="project" value="UniProtKB-KW"/>
</dbReference>
<comment type="caution">
    <text evidence="4">The sequence shown here is derived from an EMBL/GenBank/DDBJ whole genome shotgun (WGS) entry which is preliminary data.</text>
</comment>
<dbReference type="AlphaFoldDB" id="A0A7X2IWD1"/>
<dbReference type="GO" id="GO:0030674">
    <property type="term" value="F:protein-macromolecule adaptor activity"/>
    <property type="evidence" value="ECO:0007669"/>
    <property type="project" value="UniProtKB-UniRule"/>
</dbReference>
<dbReference type="GO" id="GO:0045808">
    <property type="term" value="P:negative regulation of establishment of competence for transformation"/>
    <property type="evidence" value="ECO:0007669"/>
    <property type="project" value="UniProtKB-UniRule"/>
</dbReference>
<keyword evidence="3" id="KW-0749">Sporulation</keyword>
<dbReference type="GO" id="GO:0030435">
    <property type="term" value="P:sporulation resulting in formation of a cellular spore"/>
    <property type="evidence" value="ECO:0007669"/>
    <property type="project" value="UniProtKB-KW"/>
</dbReference>
<name>A0A7X2IWD1_9BACI</name>
<comment type="subunit">
    <text evidence="2 3">Homodimer.</text>
</comment>
<evidence type="ECO:0000313" key="5">
    <source>
        <dbReference type="Proteomes" id="UP000448867"/>
    </source>
</evidence>
<dbReference type="HAMAP" id="MF_01124">
    <property type="entry name" value="MecA"/>
    <property type="match status" value="1"/>
</dbReference>
<accession>A0A7X2IWD1</accession>
<comment type="similarity">
    <text evidence="1 3">Belongs to the MecA family.</text>
</comment>
<dbReference type="Gene3D" id="3.30.70.1950">
    <property type="match status" value="1"/>
</dbReference>
<dbReference type="PANTHER" id="PTHR39161">
    <property type="entry name" value="ADAPTER PROTEIN MECA"/>
    <property type="match status" value="1"/>
</dbReference>
<evidence type="ECO:0000256" key="2">
    <source>
        <dbReference type="ARBA" id="ARBA00011738"/>
    </source>
</evidence>
<dbReference type="InterPro" id="IPR038471">
    <property type="entry name" value="MecA_C_sf"/>
</dbReference>
<comment type="domain">
    <text evidence="3">The N-terminal domain has binding sites for ComK and probably for unfolded/aggregated proteins; the C-terminal domain interacts with ClpC.</text>
</comment>
<proteinExistence type="inferred from homology"/>
<keyword evidence="3" id="KW-0178">Competence</keyword>
<dbReference type="NCBIfam" id="NF002781">
    <property type="entry name" value="PRK02899.1"/>
    <property type="match status" value="1"/>
</dbReference>
<keyword evidence="5" id="KW-1185">Reference proteome</keyword>
<dbReference type="InterPro" id="IPR008681">
    <property type="entry name" value="Neg-reg_MecA"/>
</dbReference>
<dbReference type="PANTHER" id="PTHR39161:SF2">
    <property type="entry name" value="ADAPTER PROTEIN MECA 2"/>
    <property type="match status" value="1"/>
</dbReference>
<reference evidence="4 5" key="1">
    <citation type="submission" date="2019-11" db="EMBL/GenBank/DDBJ databases">
        <title>Bacillus lacus genome.</title>
        <authorList>
            <person name="Allen C.J."/>
            <person name="Newman J.D."/>
        </authorList>
    </citation>
    <scope>NUCLEOTIDE SEQUENCE [LARGE SCALE GENOMIC DNA]</scope>
    <source>
        <strain evidence="4 5">KCTC 33946</strain>
    </source>
</reference>
<dbReference type="EMBL" id="WKKI01000002">
    <property type="protein sequence ID" value="MRX71028.1"/>
    <property type="molecule type" value="Genomic_DNA"/>
</dbReference>
<evidence type="ECO:0000256" key="1">
    <source>
        <dbReference type="ARBA" id="ARBA00005397"/>
    </source>
</evidence>
<dbReference type="Proteomes" id="UP000448867">
    <property type="component" value="Unassembled WGS sequence"/>
</dbReference>
<dbReference type="RefSeq" id="WP_154306148.1">
    <property type="nucleotide sequence ID" value="NZ_WKKI01000002.1"/>
</dbReference>
<organism evidence="4 5">
    <name type="scientific">Metabacillus lacus</name>
    <dbReference type="NCBI Taxonomy" id="1983721"/>
    <lineage>
        <taxon>Bacteria</taxon>
        <taxon>Bacillati</taxon>
        <taxon>Bacillota</taxon>
        <taxon>Bacilli</taxon>
        <taxon>Bacillales</taxon>
        <taxon>Bacillaceae</taxon>
        <taxon>Metabacillus</taxon>
    </lineage>
</organism>
<dbReference type="GO" id="GO:0042174">
    <property type="term" value="P:negative regulation of sporulation resulting in formation of a cellular spore"/>
    <property type="evidence" value="ECO:0007669"/>
    <property type="project" value="UniProtKB-UniRule"/>
</dbReference>